<accession>A0AAV6FNS2</accession>
<reference evidence="1" key="1">
    <citation type="submission" date="2020-10" db="EMBL/GenBank/DDBJ databases">
        <title>Chromosome-scale genome assembly of the Allis shad, Alosa alosa.</title>
        <authorList>
            <person name="Margot Z."/>
            <person name="Christophe K."/>
            <person name="Cabau C."/>
            <person name="Louis A."/>
            <person name="Berthelot C."/>
            <person name="Parey E."/>
            <person name="Roest Crollius H."/>
            <person name="Montfort J."/>
            <person name="Robinson-Rechavi M."/>
            <person name="Bucao C."/>
            <person name="Bouchez O."/>
            <person name="Gislard M."/>
            <person name="Lluch J."/>
            <person name="Milhes M."/>
            <person name="Lampietro C."/>
            <person name="Lopez Roques C."/>
            <person name="Donnadieu C."/>
            <person name="Braasch I."/>
            <person name="Desvignes T."/>
            <person name="Postlethwait J."/>
            <person name="Bobe J."/>
            <person name="Guiguen Y."/>
        </authorList>
    </citation>
    <scope>NUCLEOTIDE SEQUENCE</scope>
    <source>
        <strain evidence="1">M-15738</strain>
        <tissue evidence="1">Blood</tissue>
    </source>
</reference>
<evidence type="ECO:0000313" key="1">
    <source>
        <dbReference type="EMBL" id="KAG5262745.1"/>
    </source>
</evidence>
<proteinExistence type="predicted"/>
<sequence>MVAAVNSPDPTLPVVLSLWHALAFTTHTPLRRHEQSCGRGGTVISNHTDTKFRPLAQIVVGYDMSTSL</sequence>
<evidence type="ECO:0000313" key="2">
    <source>
        <dbReference type="Proteomes" id="UP000823561"/>
    </source>
</evidence>
<protein>
    <recommendedName>
        <fullName evidence="3">Secreted protein</fullName>
    </recommendedName>
</protein>
<evidence type="ECO:0008006" key="3">
    <source>
        <dbReference type="Google" id="ProtNLM"/>
    </source>
</evidence>
<dbReference type="Proteomes" id="UP000823561">
    <property type="component" value="Chromosome 22"/>
</dbReference>
<dbReference type="EMBL" id="JADWDJ010000022">
    <property type="protein sequence ID" value="KAG5262745.1"/>
    <property type="molecule type" value="Genomic_DNA"/>
</dbReference>
<gene>
    <name evidence="1" type="ORF">AALO_G00278410</name>
</gene>
<name>A0AAV6FNS2_9TELE</name>
<organism evidence="1 2">
    <name type="scientific">Alosa alosa</name>
    <name type="common">allis shad</name>
    <dbReference type="NCBI Taxonomy" id="278164"/>
    <lineage>
        <taxon>Eukaryota</taxon>
        <taxon>Metazoa</taxon>
        <taxon>Chordata</taxon>
        <taxon>Craniata</taxon>
        <taxon>Vertebrata</taxon>
        <taxon>Euteleostomi</taxon>
        <taxon>Actinopterygii</taxon>
        <taxon>Neopterygii</taxon>
        <taxon>Teleostei</taxon>
        <taxon>Clupei</taxon>
        <taxon>Clupeiformes</taxon>
        <taxon>Clupeoidei</taxon>
        <taxon>Clupeidae</taxon>
        <taxon>Alosa</taxon>
    </lineage>
</organism>
<keyword evidence="2" id="KW-1185">Reference proteome</keyword>
<dbReference type="AlphaFoldDB" id="A0AAV6FNS2"/>
<comment type="caution">
    <text evidence="1">The sequence shown here is derived from an EMBL/GenBank/DDBJ whole genome shotgun (WGS) entry which is preliminary data.</text>
</comment>